<feature type="domain" description="Lipid A biosynthesis N-terminal" evidence="9">
    <location>
        <begin position="130"/>
        <end position="201"/>
    </location>
</feature>
<evidence type="ECO:0000313" key="10">
    <source>
        <dbReference type="EMBL" id="SHO60231.1"/>
    </source>
</evidence>
<comment type="subcellular location">
    <subcellularLocation>
        <location evidence="1">Cell membrane</location>
        <topology evidence="1">Multi-pass membrane protein</topology>
    </subcellularLocation>
</comment>
<dbReference type="InterPro" id="IPR011499">
    <property type="entry name" value="Lipid_A_biosynth_N"/>
</dbReference>
<dbReference type="EMBL" id="FRXN01000001">
    <property type="protein sequence ID" value="SHO60231.1"/>
    <property type="molecule type" value="Genomic_DNA"/>
</dbReference>
<dbReference type="Proteomes" id="UP000184609">
    <property type="component" value="Unassembled WGS sequence"/>
</dbReference>
<evidence type="ECO:0000256" key="8">
    <source>
        <dbReference type="SAM" id="Phobius"/>
    </source>
</evidence>
<dbReference type="InterPro" id="IPR038731">
    <property type="entry name" value="RgtA/B/C-like"/>
</dbReference>
<feature type="transmembrane region" description="Helical" evidence="8">
    <location>
        <begin position="420"/>
        <end position="439"/>
    </location>
</feature>
<keyword evidence="6 8" id="KW-1133">Transmembrane helix</keyword>
<name>A0A1M7Z5R6_9BACT</name>
<protein>
    <submittedName>
        <fullName evidence="10">4-amino-4-deoxy-L-arabinose transferase</fullName>
    </submittedName>
</protein>
<feature type="transmembrane region" description="Helical" evidence="8">
    <location>
        <begin position="555"/>
        <end position="572"/>
    </location>
</feature>
<dbReference type="GO" id="GO:0016763">
    <property type="term" value="F:pentosyltransferase activity"/>
    <property type="evidence" value="ECO:0007669"/>
    <property type="project" value="TreeGrafter"/>
</dbReference>
<reference evidence="11" key="1">
    <citation type="submission" date="2016-12" db="EMBL/GenBank/DDBJ databases">
        <authorList>
            <person name="Varghese N."/>
            <person name="Submissions S."/>
        </authorList>
    </citation>
    <scope>NUCLEOTIDE SEQUENCE [LARGE SCALE GENOMIC DNA]</scope>
    <source>
        <strain evidence="11">DSM 25035</strain>
    </source>
</reference>
<dbReference type="Pfam" id="PF13231">
    <property type="entry name" value="PMT_2"/>
    <property type="match status" value="1"/>
</dbReference>
<feature type="transmembrane region" description="Helical" evidence="8">
    <location>
        <begin position="61"/>
        <end position="78"/>
    </location>
</feature>
<evidence type="ECO:0000256" key="3">
    <source>
        <dbReference type="ARBA" id="ARBA00022676"/>
    </source>
</evidence>
<keyword evidence="5 8" id="KW-0812">Transmembrane</keyword>
<evidence type="ECO:0000256" key="1">
    <source>
        <dbReference type="ARBA" id="ARBA00004651"/>
    </source>
</evidence>
<evidence type="ECO:0000313" key="11">
    <source>
        <dbReference type="Proteomes" id="UP000184609"/>
    </source>
</evidence>
<evidence type="ECO:0000256" key="6">
    <source>
        <dbReference type="ARBA" id="ARBA00022989"/>
    </source>
</evidence>
<feature type="domain" description="Lipid A biosynthesis N-terminal" evidence="9">
    <location>
        <begin position="9"/>
        <end position="80"/>
    </location>
</feature>
<dbReference type="PANTHER" id="PTHR33908">
    <property type="entry name" value="MANNOSYLTRANSFERASE YKCB-RELATED"/>
    <property type="match status" value="1"/>
</dbReference>
<dbReference type="SMART" id="SM01259">
    <property type="entry name" value="LAB_N"/>
    <property type="match status" value="2"/>
</dbReference>
<feature type="transmembrane region" description="Helical" evidence="8">
    <location>
        <begin position="522"/>
        <end position="543"/>
    </location>
</feature>
<feature type="transmembrane region" description="Helical" evidence="8">
    <location>
        <begin position="578"/>
        <end position="596"/>
    </location>
</feature>
<keyword evidence="11" id="KW-1185">Reference proteome</keyword>
<dbReference type="STRING" id="1073327.SAMN04488108_0660"/>
<feature type="transmembrane region" description="Helical" evidence="8">
    <location>
        <begin position="469"/>
        <end position="488"/>
    </location>
</feature>
<evidence type="ECO:0000256" key="4">
    <source>
        <dbReference type="ARBA" id="ARBA00022679"/>
    </source>
</evidence>
<feature type="transmembrane region" description="Helical" evidence="8">
    <location>
        <begin position="184"/>
        <end position="201"/>
    </location>
</feature>
<feature type="transmembrane region" description="Helical" evidence="8">
    <location>
        <begin position="6"/>
        <end position="26"/>
    </location>
</feature>
<sequence>MNPMLLLGLGFLAQGMFSARFLIQLVKTEKSGKVANPLIFWQLSLFASLLLMVYGTFRHDVIIVVGQLIGYYIYIRNLQLKNSWELFPKAVRRIFLIIPIFFFAYIFGFREKDFFQLINNPELDAVLLTWGSIGQVIFTGRFLIQWYVSEKQKKSVFPNTFWIVSILGAMIIAIYAIIRKDAVLFIGQSFGLVVYFRNLWVSYWPDKKKKGDLILKLKDSGIYILLVLMVLVLFFNLGGWSVTESSEARYAQIGKEMFESGDWIHPKLMEIHHYHKPPFTYWVTAISYKIFGISPFSARFFLQISALIQIVLAYLLAKVAFKDQRKALLSAILYAACPLLIIGVRGLTTDMFLTTWVLAGIYFNWKYRDEKKPLFAVLSFLCYGFGFLTKGPVVWIVPFTLELAWWIRGKKKPQFKWPQIVGWFLMLGIGFSWFIYLYIEDSRFLDYFLFKHTVQRFASDTFKRGQPFYFYWVILLVLSFPWFLLILTRLKKLWKSNTETAVLMFGFLVSLVFFSISQSKLILYILPLMAGMILVAVVAWEDLSISQKKKWEKGQLILHLLIWGGFCLLPWIEPRAILSMKFWLIWFLTISFLLALWKTGIHVKNRAIFSSLVFTVGLTLIASYFFSANLGLVNDTKRVVELIDEVSSPDERIVIFDKRLPSILFNSDRDVLSIYDGDDGLNREVQFEEDDRWKEYLINLKEDPNWIQVPNHQSGIWLAKERREMPALENGKVWKELGRIDGYKLLRIK</sequence>
<accession>A0A1M7Z5R6</accession>
<feature type="transmembrane region" description="Helical" evidence="8">
    <location>
        <begin position="300"/>
        <end position="321"/>
    </location>
</feature>
<evidence type="ECO:0000256" key="2">
    <source>
        <dbReference type="ARBA" id="ARBA00022475"/>
    </source>
</evidence>
<feature type="transmembrane region" description="Helical" evidence="8">
    <location>
        <begin position="608"/>
        <end position="626"/>
    </location>
</feature>
<dbReference type="AlphaFoldDB" id="A0A1M7Z5R6"/>
<dbReference type="GO" id="GO:0008915">
    <property type="term" value="F:lipid-A-disaccharide synthase activity"/>
    <property type="evidence" value="ECO:0007669"/>
    <property type="project" value="InterPro"/>
</dbReference>
<evidence type="ECO:0000256" key="7">
    <source>
        <dbReference type="ARBA" id="ARBA00023136"/>
    </source>
</evidence>
<dbReference type="InterPro" id="IPR050297">
    <property type="entry name" value="LipidA_mod_glycosyltrf_83"/>
</dbReference>
<dbReference type="RefSeq" id="WP_073570310.1">
    <property type="nucleotide sequence ID" value="NZ_FRXN01000001.1"/>
</dbReference>
<feature type="transmembrane region" description="Helical" evidence="8">
    <location>
        <begin position="38"/>
        <end position="55"/>
    </location>
</feature>
<evidence type="ECO:0000256" key="5">
    <source>
        <dbReference type="ARBA" id="ARBA00022692"/>
    </source>
</evidence>
<feature type="transmembrane region" description="Helical" evidence="8">
    <location>
        <begin position="127"/>
        <end position="148"/>
    </location>
</feature>
<gene>
    <name evidence="10" type="ORF">SAMN04488108_0660</name>
</gene>
<feature type="transmembrane region" description="Helical" evidence="8">
    <location>
        <begin position="375"/>
        <end position="399"/>
    </location>
</feature>
<evidence type="ECO:0000259" key="9">
    <source>
        <dbReference type="SMART" id="SM01259"/>
    </source>
</evidence>
<keyword evidence="4 10" id="KW-0808">Transferase</keyword>
<dbReference type="GO" id="GO:0009103">
    <property type="term" value="P:lipopolysaccharide biosynthetic process"/>
    <property type="evidence" value="ECO:0007669"/>
    <property type="project" value="UniProtKB-ARBA"/>
</dbReference>
<organism evidence="10 11">
    <name type="scientific">Algoriphagus zhangzhouensis</name>
    <dbReference type="NCBI Taxonomy" id="1073327"/>
    <lineage>
        <taxon>Bacteria</taxon>
        <taxon>Pseudomonadati</taxon>
        <taxon>Bacteroidota</taxon>
        <taxon>Cytophagia</taxon>
        <taxon>Cytophagales</taxon>
        <taxon>Cyclobacteriaceae</taxon>
        <taxon>Algoriphagus</taxon>
    </lineage>
</organism>
<dbReference type="Pfam" id="PF07578">
    <property type="entry name" value="LAB_N"/>
    <property type="match status" value="2"/>
</dbReference>
<dbReference type="PANTHER" id="PTHR33908:SF3">
    <property type="entry name" value="UNDECAPRENYL PHOSPHATE-ALPHA-4-AMINO-4-DEOXY-L-ARABINOSE ARABINOSYL TRANSFERASE"/>
    <property type="match status" value="1"/>
</dbReference>
<feature type="transmembrane region" description="Helical" evidence="8">
    <location>
        <begin position="500"/>
        <end position="516"/>
    </location>
</feature>
<dbReference type="GO" id="GO:0005886">
    <property type="term" value="C:plasma membrane"/>
    <property type="evidence" value="ECO:0007669"/>
    <property type="project" value="UniProtKB-SubCell"/>
</dbReference>
<dbReference type="GO" id="GO:0009245">
    <property type="term" value="P:lipid A biosynthetic process"/>
    <property type="evidence" value="ECO:0007669"/>
    <property type="project" value="InterPro"/>
</dbReference>
<dbReference type="GO" id="GO:0010041">
    <property type="term" value="P:response to iron(III) ion"/>
    <property type="evidence" value="ECO:0007669"/>
    <property type="project" value="TreeGrafter"/>
</dbReference>
<feature type="transmembrane region" description="Helical" evidence="8">
    <location>
        <begin position="90"/>
        <end position="107"/>
    </location>
</feature>
<keyword evidence="2" id="KW-1003">Cell membrane</keyword>
<feature type="transmembrane region" description="Helical" evidence="8">
    <location>
        <begin position="222"/>
        <end position="242"/>
    </location>
</feature>
<keyword evidence="7 8" id="KW-0472">Membrane</keyword>
<feature type="transmembrane region" description="Helical" evidence="8">
    <location>
        <begin position="333"/>
        <end position="363"/>
    </location>
</feature>
<feature type="transmembrane region" description="Helical" evidence="8">
    <location>
        <begin position="160"/>
        <end position="178"/>
    </location>
</feature>
<keyword evidence="3" id="KW-0328">Glycosyltransferase</keyword>
<dbReference type="OrthoDB" id="9792789at2"/>
<proteinExistence type="predicted"/>